<evidence type="ECO:0000313" key="2">
    <source>
        <dbReference type="Proteomes" id="UP000013940"/>
    </source>
</evidence>
<dbReference type="AlphaFoldDB" id="A0A2C9EWF0"/>
<accession>A0A2C9EWF0</accession>
<dbReference type="EMBL" id="CP003190">
    <property type="protein sequence ID" value="AGL87788.1"/>
    <property type="molecule type" value="Genomic_DNA"/>
</dbReference>
<dbReference type="HOGENOM" id="CLU_1383110_0_0_6"/>
<organism evidence="1 2">
    <name type="scientific">Pseudomonas protegens (strain DSM 19095 / LMG 27888 / CFBP 6595 / CHA0)</name>
    <dbReference type="NCBI Taxonomy" id="1124983"/>
    <lineage>
        <taxon>Bacteria</taxon>
        <taxon>Pseudomonadati</taxon>
        <taxon>Pseudomonadota</taxon>
        <taxon>Gammaproteobacteria</taxon>
        <taxon>Pseudomonadales</taxon>
        <taxon>Pseudomonadaceae</taxon>
        <taxon>Pseudomonas</taxon>
    </lineage>
</organism>
<protein>
    <submittedName>
        <fullName evidence="1">Uncharacterized protein</fullName>
    </submittedName>
</protein>
<reference evidence="2" key="1">
    <citation type="journal article" date="2014" name="Genome Announc.">
        <title>Full-genome sequence of the plant growth-promoting bacterium Pseudomonas protegens CHA0.</title>
        <authorList>
            <person name="Jousset A."/>
            <person name="Schuldes J."/>
            <person name="Keel C."/>
            <person name="Maurhofer M."/>
            <person name="Daniel R."/>
            <person name="Scheu S."/>
            <person name="Thuermer A."/>
        </authorList>
    </citation>
    <scope>NUCLEOTIDE SEQUENCE [LARGE SCALE GENOMIC DNA]</scope>
    <source>
        <strain evidence="2">DSM 19095 / LMG 27888 / CFBP 6595 / CHA0</strain>
    </source>
</reference>
<proteinExistence type="predicted"/>
<evidence type="ECO:0000313" key="1">
    <source>
        <dbReference type="EMBL" id="AGL87788.1"/>
    </source>
</evidence>
<dbReference type="KEGG" id="pprc:PFLCHA0_c60600"/>
<name>A0A2C9EWF0_PSEPH</name>
<dbReference type="Proteomes" id="UP000013940">
    <property type="component" value="Chromosome"/>
</dbReference>
<gene>
    <name evidence="1" type="ORF">PFLCHA0_c60600</name>
</gene>
<sequence>MFLRSRFGVARMRDRSIFDLRPRMTRPTDSPLSWAALLHGLASPGLVALVVGCLFSLGLSSAAAGNDSRLEQIGYREALSWFHSQKYDSSGAWLCGYSLAREDYSVAPRAPRLLVEVDQRFLYLKTAGQLVELTGAAQGPERSEYQNTGAHIRVTLNILKRNNFSEYQESHDRQVLARIEMNDQVETLTLKGQSCGT</sequence>